<keyword evidence="2" id="KW-0238">DNA-binding</keyword>
<feature type="transmembrane region" description="Helical" evidence="4">
    <location>
        <begin position="132"/>
        <end position="153"/>
    </location>
</feature>
<feature type="domain" description="HTH araC/xylS-type" evidence="5">
    <location>
        <begin position="288"/>
        <end position="389"/>
    </location>
</feature>
<protein>
    <submittedName>
        <fullName evidence="6">DNA binding protein</fullName>
    </submittedName>
</protein>
<evidence type="ECO:0000256" key="4">
    <source>
        <dbReference type="SAM" id="Phobius"/>
    </source>
</evidence>
<organism evidence="6 7">
    <name type="scientific">Leptospira interrogans serogroup Icterohaemorrhagiae serovar copenhageni (strain Fiocruz L1-130)</name>
    <dbReference type="NCBI Taxonomy" id="267671"/>
    <lineage>
        <taxon>Bacteria</taxon>
        <taxon>Pseudomonadati</taxon>
        <taxon>Spirochaetota</taxon>
        <taxon>Spirochaetia</taxon>
        <taxon>Leptospirales</taxon>
        <taxon>Leptospiraceae</taxon>
        <taxon>Leptospira</taxon>
    </lineage>
</organism>
<dbReference type="PROSITE" id="PS01124">
    <property type="entry name" value="HTH_ARAC_FAMILY_2"/>
    <property type="match status" value="1"/>
</dbReference>
<evidence type="ECO:0000256" key="1">
    <source>
        <dbReference type="ARBA" id="ARBA00023015"/>
    </source>
</evidence>
<dbReference type="Proteomes" id="UP000007037">
    <property type="component" value="Chromosome II"/>
</dbReference>
<dbReference type="InterPro" id="IPR009057">
    <property type="entry name" value="Homeodomain-like_sf"/>
</dbReference>
<dbReference type="Pfam" id="PF12833">
    <property type="entry name" value="HTH_18"/>
    <property type="match status" value="1"/>
</dbReference>
<feature type="transmembrane region" description="Helical" evidence="4">
    <location>
        <begin position="183"/>
        <end position="200"/>
    </location>
</feature>
<reference evidence="6 7" key="1">
    <citation type="journal article" date="2004" name="J. Bacteriol.">
        <title>Comparative genomics of two Leptospira interrogans serovars reveals novel insights into physiology and pathogenesis.</title>
        <authorList>
            <person name="Nascimento A.L."/>
            <person name="Ko A.I."/>
            <person name="Martins E.A."/>
            <person name="Monteiro-Vitorello C.B."/>
            <person name="Ho P.L."/>
            <person name="Haake D.A."/>
            <person name="Verjovski-Almeida S."/>
            <person name="Hartskeerl R.A."/>
            <person name="Marques M.V."/>
            <person name="Oliveira M.C."/>
            <person name="Menck C.F."/>
            <person name="Leite L.C."/>
            <person name="Carrer H."/>
            <person name="Coutinho L.L."/>
            <person name="Degrave W.M."/>
            <person name="Dellagostin O.A."/>
            <person name="El-Dorry H."/>
            <person name="Ferro E.S."/>
            <person name="Ferro M.I."/>
            <person name="Furlan L.R."/>
            <person name="Gamberini M."/>
            <person name="Giglioti E.A."/>
            <person name="Goes-Neto A."/>
            <person name="Goldman G.H."/>
            <person name="Goldman M.H."/>
            <person name="Harakava R."/>
            <person name="Jeronimo S.M."/>
            <person name="Junqueira-De-Azevedo I.L."/>
            <person name="Kimura E.T."/>
            <person name="Kuramae E.E."/>
            <person name="Lemos E.G."/>
            <person name="Lemos M.V."/>
            <person name="Marino C.L."/>
            <person name="Nunes L.R."/>
            <person name="De Oliveira R.C."/>
            <person name="Pereira G.G."/>
            <person name="Reis M.S."/>
            <person name="Schriefer A."/>
            <person name="Siqueira W.J."/>
            <person name="Sommer P."/>
            <person name="Tsai S.M."/>
            <person name="Simpson A.J."/>
            <person name="Ferro J.A."/>
            <person name="Camargo L.E."/>
            <person name="Kitajima J.P."/>
            <person name="Setubal J.C."/>
            <person name="Van Sluys M.A."/>
        </authorList>
    </citation>
    <scope>NUCLEOTIDE SEQUENCE [LARGE SCALE GENOMIC DNA]</scope>
    <source>
        <strain evidence="6 7">Fiocruz L1-130</strain>
    </source>
</reference>
<proteinExistence type="predicted"/>
<dbReference type="SMART" id="SM00342">
    <property type="entry name" value="HTH_ARAC"/>
    <property type="match status" value="1"/>
</dbReference>
<dbReference type="PANTHER" id="PTHR43280">
    <property type="entry name" value="ARAC-FAMILY TRANSCRIPTIONAL REGULATOR"/>
    <property type="match status" value="1"/>
</dbReference>
<feature type="transmembrane region" description="Helical" evidence="4">
    <location>
        <begin position="212"/>
        <end position="230"/>
    </location>
</feature>
<keyword evidence="3" id="KW-0804">Transcription</keyword>
<dbReference type="EMBL" id="AE016824">
    <property type="protein sequence ID" value="AAS72133.1"/>
    <property type="molecule type" value="Genomic_DNA"/>
</dbReference>
<sequence>MGFSKTFSREFILMFSANNLYDVISSLFSEMNLFYAHAAGVGTGIVMAITKLYTGRKDEFSKAYGTILLSVSIFLMANNRVIFPQQTDPRLLKDSLFLGIYFGLVLYASAAVLVCMMFILDRLQNPWYYCKRLTAIIPLALTAAFFLPGTIYICFCDSVAILITLYTSGWSIYKIRSSQKSNVFFNFPFITLAITSSLILDLTGTVIQSTKMLMFSELIPGFMIAYTTLIERFFPILFSKAYGESNKVLMDQELTDFSDDDLLESEEEIQSESTRNILEGVELEKIEERINSFLQVRGYADEELRLPDFASYLGLSTHQASYYLNKHMSMKFADFLNMNRIEDVKRNLRNKSHMNLLQIALECGFNSASSFHRACVKFTGKSPREFRKLINSDN</sequence>
<keyword evidence="4" id="KW-0812">Transmembrane</keyword>
<gene>
    <name evidence="6" type="ordered locus">LIC_20104</name>
</gene>
<dbReference type="InterPro" id="IPR018060">
    <property type="entry name" value="HTH_AraC"/>
</dbReference>
<dbReference type="GO" id="GO:0043565">
    <property type="term" value="F:sequence-specific DNA binding"/>
    <property type="evidence" value="ECO:0007669"/>
    <property type="project" value="InterPro"/>
</dbReference>
<keyword evidence="1" id="KW-0805">Transcription regulation</keyword>
<feature type="transmembrane region" description="Helical" evidence="4">
    <location>
        <begin position="34"/>
        <end position="53"/>
    </location>
</feature>
<accession>Q75FS7</accession>
<evidence type="ECO:0000256" key="3">
    <source>
        <dbReference type="ARBA" id="ARBA00023163"/>
    </source>
</evidence>
<dbReference type="GO" id="GO:0003700">
    <property type="term" value="F:DNA-binding transcription factor activity"/>
    <property type="evidence" value="ECO:0007669"/>
    <property type="project" value="InterPro"/>
</dbReference>
<name>Q75FS7_LEPIC</name>
<evidence type="ECO:0000256" key="2">
    <source>
        <dbReference type="ARBA" id="ARBA00023125"/>
    </source>
</evidence>
<keyword evidence="4" id="KW-0472">Membrane</keyword>
<evidence type="ECO:0000259" key="5">
    <source>
        <dbReference type="PROSITE" id="PS01124"/>
    </source>
</evidence>
<dbReference type="KEGG" id="lic:LIC_20104"/>
<dbReference type="SUPFAM" id="SSF46689">
    <property type="entry name" value="Homeodomain-like"/>
    <property type="match status" value="1"/>
</dbReference>
<dbReference type="PANTHER" id="PTHR43280:SF29">
    <property type="entry name" value="ARAC-FAMILY TRANSCRIPTIONAL REGULATOR"/>
    <property type="match status" value="1"/>
</dbReference>
<dbReference type="AlphaFoldDB" id="Q75FS7"/>
<evidence type="ECO:0000313" key="7">
    <source>
        <dbReference type="Proteomes" id="UP000007037"/>
    </source>
</evidence>
<keyword evidence="4" id="KW-1133">Transmembrane helix</keyword>
<feature type="transmembrane region" description="Helical" evidence="4">
    <location>
        <begin position="95"/>
        <end position="120"/>
    </location>
</feature>
<dbReference type="HOGENOM" id="CLU_725219_0_0_12"/>
<evidence type="ECO:0000313" key="6">
    <source>
        <dbReference type="EMBL" id="AAS72133.1"/>
    </source>
</evidence>
<feature type="transmembrane region" description="Helical" evidence="4">
    <location>
        <begin position="65"/>
        <end position="83"/>
    </location>
</feature>
<dbReference type="Gene3D" id="1.10.10.60">
    <property type="entry name" value="Homeodomain-like"/>
    <property type="match status" value="1"/>
</dbReference>